<sequence length="11" mass="1362">MGFSLFDILRY</sequence>
<reference evidence="1" key="2">
    <citation type="journal article" date="2015" name="Data Brief">
        <title>Shoot transcriptome of the giant reed, Arundo donax.</title>
        <authorList>
            <person name="Barrero R.A."/>
            <person name="Guerrero F.D."/>
            <person name="Moolhuijzen P."/>
            <person name="Goolsby J.A."/>
            <person name="Tidwell J."/>
            <person name="Bellgard S.E."/>
            <person name="Bellgard M.I."/>
        </authorList>
    </citation>
    <scope>NUCLEOTIDE SEQUENCE</scope>
    <source>
        <tissue evidence="1">Shoot tissue taken approximately 20 cm above the soil surface</tissue>
    </source>
</reference>
<protein>
    <submittedName>
        <fullName evidence="1">Uncharacterized protein</fullName>
    </submittedName>
</protein>
<organism evidence="1">
    <name type="scientific">Arundo donax</name>
    <name type="common">Giant reed</name>
    <name type="synonym">Donax arundinaceus</name>
    <dbReference type="NCBI Taxonomy" id="35708"/>
    <lineage>
        <taxon>Eukaryota</taxon>
        <taxon>Viridiplantae</taxon>
        <taxon>Streptophyta</taxon>
        <taxon>Embryophyta</taxon>
        <taxon>Tracheophyta</taxon>
        <taxon>Spermatophyta</taxon>
        <taxon>Magnoliopsida</taxon>
        <taxon>Liliopsida</taxon>
        <taxon>Poales</taxon>
        <taxon>Poaceae</taxon>
        <taxon>PACMAD clade</taxon>
        <taxon>Arundinoideae</taxon>
        <taxon>Arundineae</taxon>
        <taxon>Arundo</taxon>
    </lineage>
</organism>
<evidence type="ECO:0000313" key="1">
    <source>
        <dbReference type="EMBL" id="JAD25234.1"/>
    </source>
</evidence>
<reference evidence="1" key="1">
    <citation type="submission" date="2014-09" db="EMBL/GenBank/DDBJ databases">
        <authorList>
            <person name="Magalhaes I.L.F."/>
            <person name="Oliveira U."/>
            <person name="Santos F.R."/>
            <person name="Vidigal T.H.D.A."/>
            <person name="Brescovit A.D."/>
            <person name="Santos A.J."/>
        </authorList>
    </citation>
    <scope>NUCLEOTIDE SEQUENCE</scope>
    <source>
        <tissue evidence="1">Shoot tissue taken approximately 20 cm above the soil surface</tissue>
    </source>
</reference>
<name>A0A0A8YG36_ARUDO</name>
<accession>A0A0A8YG36</accession>
<proteinExistence type="predicted"/>
<dbReference type="EMBL" id="GBRH01272661">
    <property type="protein sequence ID" value="JAD25234.1"/>
    <property type="molecule type" value="Transcribed_RNA"/>
</dbReference>